<feature type="region of interest" description="Disordered" evidence="1">
    <location>
        <begin position="280"/>
        <end position="312"/>
    </location>
</feature>
<feature type="compositionally biased region" description="Polar residues" evidence="1">
    <location>
        <begin position="331"/>
        <end position="342"/>
    </location>
</feature>
<feature type="region of interest" description="Disordered" evidence="1">
    <location>
        <begin position="812"/>
        <end position="862"/>
    </location>
</feature>
<dbReference type="Pfam" id="PF00169">
    <property type="entry name" value="PH"/>
    <property type="match status" value="1"/>
</dbReference>
<dbReference type="SUPFAM" id="SSF50729">
    <property type="entry name" value="PH domain-like"/>
    <property type="match status" value="1"/>
</dbReference>
<dbReference type="EMBL" id="JAHIBW010000020">
    <property type="protein sequence ID" value="KAG7300866.1"/>
    <property type="molecule type" value="Genomic_DNA"/>
</dbReference>
<feature type="compositionally biased region" description="Acidic residues" evidence="1">
    <location>
        <begin position="625"/>
        <end position="637"/>
    </location>
</feature>
<feature type="region of interest" description="Disordered" evidence="1">
    <location>
        <begin position="735"/>
        <end position="763"/>
    </location>
</feature>
<evidence type="ECO:0000259" key="2">
    <source>
        <dbReference type="PROSITE" id="PS50003"/>
    </source>
</evidence>
<evidence type="ECO:0000313" key="3">
    <source>
        <dbReference type="EMBL" id="KAG7300866.1"/>
    </source>
</evidence>
<accession>A0ABQ7Q6J9</accession>
<dbReference type="InterPro" id="IPR001849">
    <property type="entry name" value="PH_domain"/>
</dbReference>
<dbReference type="InterPro" id="IPR012966">
    <property type="entry name" value="AHD"/>
</dbReference>
<feature type="region of interest" description="Disordered" evidence="1">
    <location>
        <begin position="326"/>
        <end position="345"/>
    </location>
</feature>
<feature type="region of interest" description="Disordered" evidence="1">
    <location>
        <begin position="877"/>
        <end position="903"/>
    </location>
</feature>
<feature type="compositionally biased region" description="Polar residues" evidence="1">
    <location>
        <begin position="546"/>
        <end position="568"/>
    </location>
</feature>
<feature type="region of interest" description="Disordered" evidence="1">
    <location>
        <begin position="184"/>
        <end position="205"/>
    </location>
</feature>
<feature type="compositionally biased region" description="Polar residues" evidence="1">
    <location>
        <begin position="825"/>
        <end position="836"/>
    </location>
</feature>
<feature type="compositionally biased region" description="Low complexity" evidence="1">
    <location>
        <begin position="50"/>
        <end position="76"/>
    </location>
</feature>
<dbReference type="SMART" id="SM00233">
    <property type="entry name" value="PH"/>
    <property type="match status" value="1"/>
</dbReference>
<feature type="compositionally biased region" description="Basic and acidic residues" evidence="1">
    <location>
        <begin position="597"/>
        <end position="606"/>
    </location>
</feature>
<feature type="compositionally biased region" description="Basic and acidic residues" evidence="1">
    <location>
        <begin position="8"/>
        <end position="21"/>
    </location>
</feature>
<evidence type="ECO:0000256" key="1">
    <source>
        <dbReference type="SAM" id="MobiDB-lite"/>
    </source>
</evidence>
<feature type="region of interest" description="Disordered" evidence="1">
    <location>
        <begin position="665"/>
        <end position="693"/>
    </location>
</feature>
<feature type="domain" description="PH" evidence="2">
    <location>
        <begin position="1164"/>
        <end position="1291"/>
    </location>
</feature>
<evidence type="ECO:0000313" key="4">
    <source>
        <dbReference type="Proteomes" id="UP000823941"/>
    </source>
</evidence>
<comment type="caution">
    <text evidence="3">The sequence shown here is derived from an EMBL/GenBank/DDBJ whole genome shotgun (WGS) entry which is preliminary data.</text>
</comment>
<feature type="region of interest" description="Disordered" evidence="1">
    <location>
        <begin position="1"/>
        <end position="135"/>
    </location>
</feature>
<feature type="compositionally biased region" description="Basic and acidic residues" evidence="1">
    <location>
        <begin position="111"/>
        <end position="124"/>
    </location>
</feature>
<dbReference type="CDD" id="cd01263">
    <property type="entry name" value="PH_anillin"/>
    <property type="match status" value="1"/>
</dbReference>
<dbReference type="InterPro" id="IPR051364">
    <property type="entry name" value="Cytokinesis/Rho-signaling"/>
</dbReference>
<dbReference type="PANTHER" id="PTHR21538:SF23">
    <property type="entry name" value="ANILLIN"/>
    <property type="match status" value="1"/>
</dbReference>
<feature type="region of interest" description="Disordered" evidence="1">
    <location>
        <begin position="229"/>
        <end position="264"/>
    </location>
</feature>
<keyword evidence="4" id="KW-1185">Reference proteome</keyword>
<gene>
    <name evidence="3" type="ORF">JYU34_015206</name>
</gene>
<dbReference type="PANTHER" id="PTHR21538">
    <property type="entry name" value="ANILLIN/RHOTEKIN RTKN"/>
    <property type="match status" value="1"/>
</dbReference>
<protein>
    <recommendedName>
        <fullName evidence="2">PH domain-containing protein</fullName>
    </recommendedName>
</protein>
<feature type="compositionally biased region" description="Basic and acidic residues" evidence="1">
    <location>
        <begin position="406"/>
        <end position="425"/>
    </location>
</feature>
<feature type="compositionally biased region" description="Low complexity" evidence="1">
    <location>
        <begin position="532"/>
        <end position="542"/>
    </location>
</feature>
<proteinExistence type="predicted"/>
<dbReference type="InterPro" id="IPR011993">
    <property type="entry name" value="PH-like_dom_sf"/>
</dbReference>
<dbReference type="InterPro" id="IPR037840">
    <property type="entry name" value="PH_Anillin"/>
</dbReference>
<feature type="compositionally biased region" description="Polar residues" evidence="1">
    <location>
        <begin position="843"/>
        <end position="855"/>
    </location>
</feature>
<feature type="compositionally biased region" description="Basic and acidic residues" evidence="1">
    <location>
        <begin position="248"/>
        <end position="264"/>
    </location>
</feature>
<dbReference type="PROSITE" id="PS50003">
    <property type="entry name" value="PH_DOMAIN"/>
    <property type="match status" value="1"/>
</dbReference>
<reference evidence="3 4" key="1">
    <citation type="submission" date="2021-06" db="EMBL/GenBank/DDBJ databases">
        <title>A haploid diamondback moth (Plutella xylostella L.) genome assembly resolves 31 chromosomes and identifies a diamide resistance mutation.</title>
        <authorList>
            <person name="Ward C.M."/>
            <person name="Perry K.D."/>
            <person name="Baker G."/>
            <person name="Powis K."/>
            <person name="Heckel D.G."/>
            <person name="Baxter S.W."/>
        </authorList>
    </citation>
    <scope>NUCLEOTIDE SEQUENCE [LARGE SCALE GENOMIC DNA]</scope>
    <source>
        <strain evidence="3 4">LV</strain>
        <tissue evidence="3">Single pupa</tissue>
    </source>
</reference>
<feature type="region of interest" description="Disordered" evidence="1">
    <location>
        <begin position="493"/>
        <end position="653"/>
    </location>
</feature>
<feature type="region of interest" description="Disordered" evidence="1">
    <location>
        <begin position="358"/>
        <end position="481"/>
    </location>
</feature>
<organism evidence="3 4">
    <name type="scientific">Plutella xylostella</name>
    <name type="common">Diamondback moth</name>
    <name type="synonym">Plutella maculipennis</name>
    <dbReference type="NCBI Taxonomy" id="51655"/>
    <lineage>
        <taxon>Eukaryota</taxon>
        <taxon>Metazoa</taxon>
        <taxon>Ecdysozoa</taxon>
        <taxon>Arthropoda</taxon>
        <taxon>Hexapoda</taxon>
        <taxon>Insecta</taxon>
        <taxon>Pterygota</taxon>
        <taxon>Neoptera</taxon>
        <taxon>Endopterygota</taxon>
        <taxon>Lepidoptera</taxon>
        <taxon>Glossata</taxon>
        <taxon>Ditrysia</taxon>
        <taxon>Yponomeutoidea</taxon>
        <taxon>Plutellidae</taxon>
        <taxon>Plutella</taxon>
    </lineage>
</organism>
<feature type="compositionally biased region" description="Basic and acidic residues" evidence="1">
    <location>
        <begin position="282"/>
        <end position="301"/>
    </location>
</feature>
<dbReference type="Gene3D" id="2.30.29.30">
    <property type="entry name" value="Pleckstrin-homology domain (PH domain)/Phosphotyrosine-binding domain (PTB)"/>
    <property type="match status" value="1"/>
</dbReference>
<dbReference type="Pfam" id="PF08174">
    <property type="entry name" value="Anillin"/>
    <property type="match status" value="1"/>
</dbReference>
<feature type="compositionally biased region" description="Polar residues" evidence="1">
    <location>
        <begin position="584"/>
        <end position="594"/>
    </location>
</feature>
<dbReference type="Proteomes" id="UP000823941">
    <property type="component" value="Chromosome 20"/>
</dbReference>
<name>A0ABQ7Q6J9_PLUXY</name>
<sequence length="1301" mass="143983">MDPFTQRMLERARARQEKIDQKLASSGQKVPKRKPLTENIANLKTESPVKSPSKPSRDSISSPRKSAIKSDSPVRSPSRRSIQKPDQTASVQKRNELTVTKAKPDLASPKKRNEFIVTKKEYKTPKRASSGRRNSDVSVEINIMHRDDIQIEVQVEERDAPMSVVYDSHPGSTSHVIVEEIHEEAPKKLLEREDSDMSEHRSERAGLRHNIKSRLDRLGILYSDKADLSSPIHRTEQEFSSATPPATEFEKQTPRPRPPAEGKRKFGRLAALADQINNWEDDLTHHGQPEPTKKNNKDTKAESPSLDVSIHSLNDINKVLQTTTKCKESTKPVNSHTYTKPSNDVHLLNRKVIAELEPSATTPSAARTPNMAALVAAPPTVSKKPSIKKYKAPTPPRTDPADENSDADKDKENNVLQPEENRNDDTDCVQTKPDEGKAPEQGSPVVKRMAPKLNGNADRSSVLSRAAMFEAGSPRAKDPAEMSLRERKALFEKNKGVAIVPKAPFGQAPSAKALQGNNNKADPKPAKPVAPAPSTSTSSSRTNSKENIPNNSSRTNSKESIPNDHGSQGSVGGIKGKLAALFNKEQTISETTIANKFKQEREKEMEMLQNRFQYKPKPESKPDPDSDEDPSEHDPSEDAPLMGSTLSLQPRRPEIIANIPKVTLDKSQSVSQLNEEREVVATQPVKRRSSQDSPVVLSVLEDVKRIKVNNKKEPQTNGAVAQPSLYPHLSDIETDTSHTQEEYSDCGGSSEENGYENDKLNKSDNWAETSFGREVMNVVKKNNTSYKKAVRSDSETSASDMNSELDELLDDALDRSEGPTPPKLNKNTNVLSSKSFTYEDGTPQRQFKSPLKSQPTPAPDRLGELVHSVSFYRRMQNTSAPSTPMRIVRRDSPSPPPAAAPPAATTVRRRIQDLHAEISKQQTVISQASQALNLCASTVEFSGSTEQAEGERLLLLATHRRQACLHEVQRLQVEGAGRAGEAGMASIHMHGLHVPLRRDYTRQLNADGAVGHHAVCLLKCRDRVLASSMQLTAPAAAALHFPDEIRMDGLASDFKVTIEVYLLQASKEMLPHDVKYHISKKNIKSSSKLLTPKSKVSELKTPKVSSPGGPLSVRSPQFQPHGYCIFALQQASRQTFTLNKVPHGSPLDGSINLNIKARVRVPAPEPHAAFLTAFDDVSGLGAWHRRWFLLQPPRLSYWKYPDDVQKKMPIGDIDLTTVISDKVSRAPRDLCARPNTLLLESSVPPGLIVPDSGSLVYFRRPDGSIVRRHLLAADTPKDRDIWLETLNRALEYVRCSMTDDD</sequence>